<evidence type="ECO:0000256" key="1">
    <source>
        <dbReference type="SAM" id="Phobius"/>
    </source>
</evidence>
<dbReference type="AlphaFoldDB" id="A0A5E6WMH1"/>
<evidence type="ECO:0000313" key="3">
    <source>
        <dbReference type="Proteomes" id="UP000344274"/>
    </source>
</evidence>
<protein>
    <submittedName>
        <fullName evidence="2">Uncharacterized protein</fullName>
    </submittedName>
</protein>
<organism evidence="2 3">
    <name type="scientific">Pseudomonas fluorescens</name>
    <dbReference type="NCBI Taxonomy" id="294"/>
    <lineage>
        <taxon>Bacteria</taxon>
        <taxon>Pseudomonadati</taxon>
        <taxon>Pseudomonadota</taxon>
        <taxon>Gammaproteobacteria</taxon>
        <taxon>Pseudomonadales</taxon>
        <taxon>Pseudomonadaceae</taxon>
        <taxon>Pseudomonas</taxon>
    </lineage>
</organism>
<feature type="transmembrane region" description="Helical" evidence="1">
    <location>
        <begin position="7"/>
        <end position="29"/>
    </location>
</feature>
<keyword evidence="1" id="KW-0812">Transmembrane</keyword>
<keyword evidence="1" id="KW-0472">Membrane</keyword>
<reference evidence="2 3" key="1">
    <citation type="submission" date="2019-09" db="EMBL/GenBank/DDBJ databases">
        <authorList>
            <person name="Chandra G."/>
            <person name="Truman W A."/>
        </authorList>
    </citation>
    <scope>NUCLEOTIDE SEQUENCE [LARGE SCALE GENOMIC DNA]</scope>
    <source>
        <strain evidence="2">PS673</strain>
    </source>
</reference>
<evidence type="ECO:0000313" key="2">
    <source>
        <dbReference type="EMBL" id="VVN30248.1"/>
    </source>
</evidence>
<gene>
    <name evidence="2" type="ORF">PS673_04775</name>
</gene>
<accession>A0A5E6WMH1</accession>
<proteinExistence type="predicted"/>
<dbReference type="Proteomes" id="UP000344274">
    <property type="component" value="Unassembled WGS sequence"/>
</dbReference>
<name>A0A5E6WMH1_PSEFL</name>
<sequence length="67" mass="7092">MLVFMFILVFIFMLVVGIMVVVIIGQIVADSTTCCAAQSSTDQATGGTIDTVADYLTTRCTEPPANS</sequence>
<dbReference type="EMBL" id="CABVHB010000054">
    <property type="protein sequence ID" value="VVN30248.1"/>
    <property type="molecule type" value="Genomic_DNA"/>
</dbReference>
<keyword evidence="1" id="KW-1133">Transmembrane helix</keyword>